<dbReference type="Pfam" id="PF00227">
    <property type="entry name" value="Proteasome"/>
    <property type="match status" value="1"/>
</dbReference>
<dbReference type="GO" id="GO:0005839">
    <property type="term" value="C:proteasome core complex"/>
    <property type="evidence" value="ECO:0007669"/>
    <property type="project" value="InterPro"/>
</dbReference>
<organism evidence="1 2">
    <name type="scientific">Streptococcus cristatus</name>
    <dbReference type="NCBI Taxonomy" id="45634"/>
    <lineage>
        <taxon>Bacteria</taxon>
        <taxon>Bacillati</taxon>
        <taxon>Bacillota</taxon>
        <taxon>Bacilli</taxon>
        <taxon>Lactobacillales</taxon>
        <taxon>Streptococcaceae</taxon>
        <taxon>Streptococcus</taxon>
    </lineage>
</organism>
<dbReference type="GO" id="GO:0051603">
    <property type="term" value="P:proteolysis involved in protein catabolic process"/>
    <property type="evidence" value="ECO:0007669"/>
    <property type="project" value="InterPro"/>
</dbReference>
<proteinExistence type="predicted"/>
<evidence type="ECO:0000313" key="1">
    <source>
        <dbReference type="EMBL" id="KAA0964521.1"/>
    </source>
</evidence>
<dbReference type="Gene3D" id="3.60.20.10">
    <property type="entry name" value="Glutamine Phosphoribosylpyrophosphate, subunit 1, domain 1"/>
    <property type="match status" value="1"/>
</dbReference>
<accession>A0A5B0DF71</accession>
<dbReference type="InterPro" id="IPR029055">
    <property type="entry name" value="Ntn_hydrolases_N"/>
</dbReference>
<sequence length="204" mass="22988">MSCVIGTVFRNFAIISGDTRLSKDVGETVSDTYSKVFKVNQNVLVGFAGSGNTVDILNKNGIFDKDDCPSAEDYLEFLWFLLGNRVVNEPNHCNILVLGKSKLNNGFGGNFHMSDDNVQNQLHLTDHSNVWAPILTPPNIDYEYYQDILISKVQFVIAEQINSPVFSRGMAIKKIKEIHRGIILEISKKDKSVNCNIEQYVLKW</sequence>
<comment type="caution">
    <text evidence="1">The sequence shown here is derived from an EMBL/GenBank/DDBJ whole genome shotgun (WGS) entry which is preliminary data.</text>
</comment>
<evidence type="ECO:0000313" key="2">
    <source>
        <dbReference type="Proteomes" id="UP000323039"/>
    </source>
</evidence>
<dbReference type="AlphaFoldDB" id="A0A5B0DF71"/>
<evidence type="ECO:0008006" key="3">
    <source>
        <dbReference type="Google" id="ProtNLM"/>
    </source>
</evidence>
<reference evidence="1 2" key="1">
    <citation type="submission" date="2019-08" db="EMBL/GenBank/DDBJ databases">
        <title>Genome sequence and analysis of Streptococcus cristatus strain S22 isolated from throat swab of children scarlet fever in Hangzhou, China.</title>
        <authorList>
            <person name="Huang Y."/>
            <person name="Xie L."/>
        </authorList>
    </citation>
    <scope>NUCLEOTIDE SEQUENCE [LARGE SCALE GENOMIC DNA]</scope>
    <source>
        <strain evidence="1 2">S22</strain>
    </source>
</reference>
<protein>
    <recommendedName>
        <fullName evidence="3">Proteasome subunit</fullName>
    </recommendedName>
</protein>
<gene>
    <name evidence="1" type="ORF">FXF62_04175</name>
</gene>
<dbReference type="SUPFAM" id="SSF56235">
    <property type="entry name" value="N-terminal nucleophile aminohydrolases (Ntn hydrolases)"/>
    <property type="match status" value="1"/>
</dbReference>
<dbReference type="InterPro" id="IPR001353">
    <property type="entry name" value="Proteasome_sua/b"/>
</dbReference>
<dbReference type="EMBL" id="VSJJ01000003">
    <property type="protein sequence ID" value="KAA0964521.1"/>
    <property type="molecule type" value="Genomic_DNA"/>
</dbReference>
<name>A0A5B0DF71_STRCR</name>
<dbReference type="Proteomes" id="UP000323039">
    <property type="component" value="Unassembled WGS sequence"/>
</dbReference>